<dbReference type="PANTHER" id="PTHR47926:SF539">
    <property type="entry name" value="DYW DOMAIN-CONTAINING PROTEIN"/>
    <property type="match status" value="1"/>
</dbReference>
<dbReference type="PANTHER" id="PTHR47926">
    <property type="entry name" value="PENTATRICOPEPTIDE REPEAT-CONTAINING PROTEIN"/>
    <property type="match status" value="1"/>
</dbReference>
<dbReference type="EMBL" id="JAGGNH010000001">
    <property type="protein sequence ID" value="KAJ0986196.1"/>
    <property type="molecule type" value="Genomic_DNA"/>
</dbReference>
<dbReference type="InterPro" id="IPR046848">
    <property type="entry name" value="E_motif"/>
</dbReference>
<dbReference type="Pfam" id="PF13041">
    <property type="entry name" value="PPR_2"/>
    <property type="match status" value="3"/>
</dbReference>
<evidence type="ECO:0000256" key="1">
    <source>
        <dbReference type="ARBA" id="ARBA00022737"/>
    </source>
</evidence>
<dbReference type="AlphaFoldDB" id="A0A9D5D6G4"/>
<dbReference type="FunFam" id="1.25.40.10:FF:000073">
    <property type="entry name" value="Pentatricopeptide repeat-containing protein chloroplastic"/>
    <property type="match status" value="1"/>
</dbReference>
<feature type="region of interest" description="Disordered" evidence="3">
    <location>
        <begin position="1"/>
        <end position="21"/>
    </location>
</feature>
<evidence type="ECO:0000313" key="6">
    <source>
        <dbReference type="Proteomes" id="UP001085076"/>
    </source>
</evidence>
<dbReference type="FunFam" id="1.25.40.10:FF:000393">
    <property type="entry name" value="Pentatricopeptide repeat-containing protein At1g20230"/>
    <property type="match status" value="1"/>
</dbReference>
<reference evidence="5" key="2">
    <citation type="journal article" date="2022" name="Hortic Res">
        <title>The genome of Dioscorea zingiberensis sheds light on the biosynthesis, origin and evolution of the medicinally important diosgenin saponins.</title>
        <authorList>
            <person name="Li Y."/>
            <person name="Tan C."/>
            <person name="Li Z."/>
            <person name="Guo J."/>
            <person name="Li S."/>
            <person name="Chen X."/>
            <person name="Wang C."/>
            <person name="Dai X."/>
            <person name="Yang H."/>
            <person name="Song W."/>
            <person name="Hou L."/>
            <person name="Xu J."/>
            <person name="Tong Z."/>
            <person name="Xu A."/>
            <person name="Yuan X."/>
            <person name="Wang W."/>
            <person name="Yang Q."/>
            <person name="Chen L."/>
            <person name="Sun Z."/>
            <person name="Wang K."/>
            <person name="Pan B."/>
            <person name="Chen J."/>
            <person name="Bao Y."/>
            <person name="Liu F."/>
            <person name="Qi X."/>
            <person name="Gang D.R."/>
            <person name="Wen J."/>
            <person name="Li J."/>
        </authorList>
    </citation>
    <scope>NUCLEOTIDE SEQUENCE</scope>
    <source>
        <strain evidence="5">Dzin_1.0</strain>
    </source>
</reference>
<feature type="compositionally biased region" description="Polar residues" evidence="3">
    <location>
        <begin position="1"/>
        <end position="13"/>
    </location>
</feature>
<dbReference type="PROSITE" id="PS51375">
    <property type="entry name" value="PPR"/>
    <property type="match status" value="6"/>
</dbReference>
<feature type="repeat" description="PPR" evidence="2">
    <location>
        <begin position="494"/>
        <end position="528"/>
    </location>
</feature>
<keyword evidence="6" id="KW-1185">Reference proteome</keyword>
<dbReference type="GO" id="GO:0003729">
    <property type="term" value="F:mRNA binding"/>
    <property type="evidence" value="ECO:0007669"/>
    <property type="project" value="UniProtKB-ARBA"/>
</dbReference>
<feature type="repeat" description="PPR" evidence="2">
    <location>
        <begin position="358"/>
        <end position="392"/>
    </location>
</feature>
<evidence type="ECO:0000313" key="5">
    <source>
        <dbReference type="EMBL" id="KAJ0986196.1"/>
    </source>
</evidence>
<proteinExistence type="predicted"/>
<dbReference type="GO" id="GO:0009451">
    <property type="term" value="P:RNA modification"/>
    <property type="evidence" value="ECO:0007669"/>
    <property type="project" value="InterPro"/>
</dbReference>
<feature type="repeat" description="PPR" evidence="2">
    <location>
        <begin position="630"/>
        <end position="664"/>
    </location>
</feature>
<feature type="repeat" description="PPR" evidence="2">
    <location>
        <begin position="323"/>
        <end position="357"/>
    </location>
</feature>
<dbReference type="Pfam" id="PF20431">
    <property type="entry name" value="E_motif"/>
    <property type="match status" value="1"/>
</dbReference>
<accession>A0A9D5D6G4</accession>
<dbReference type="InterPro" id="IPR002885">
    <property type="entry name" value="PPR_rpt"/>
</dbReference>
<feature type="domain" description="DYW" evidence="4">
    <location>
        <begin position="845"/>
        <end position="937"/>
    </location>
</feature>
<comment type="caution">
    <text evidence="5">The sequence shown here is derived from an EMBL/GenBank/DDBJ whole genome shotgun (WGS) entry which is preliminary data.</text>
</comment>
<dbReference type="InterPro" id="IPR032867">
    <property type="entry name" value="DYW_dom"/>
</dbReference>
<dbReference type="FunFam" id="1.25.40.10:FF:000090">
    <property type="entry name" value="Pentatricopeptide repeat-containing protein, chloroplastic"/>
    <property type="match status" value="1"/>
</dbReference>
<dbReference type="InterPro" id="IPR011990">
    <property type="entry name" value="TPR-like_helical_dom_sf"/>
</dbReference>
<evidence type="ECO:0000256" key="2">
    <source>
        <dbReference type="PROSITE-ProRule" id="PRU00708"/>
    </source>
</evidence>
<reference evidence="5" key="1">
    <citation type="submission" date="2021-03" db="EMBL/GenBank/DDBJ databases">
        <authorList>
            <person name="Li Z."/>
            <person name="Yang C."/>
        </authorList>
    </citation>
    <scope>NUCLEOTIDE SEQUENCE</scope>
    <source>
        <strain evidence="5">Dzin_1.0</strain>
        <tissue evidence="5">Leaf</tissue>
    </source>
</reference>
<feature type="repeat" description="PPR" evidence="2">
    <location>
        <begin position="529"/>
        <end position="563"/>
    </location>
</feature>
<dbReference type="Proteomes" id="UP001085076">
    <property type="component" value="Miscellaneous, Linkage group lg01"/>
</dbReference>
<sequence length="937" mass="105303">MEASMSLPQFKQSSSHHHFTGRIKRRTSNAINQALPNPDIGFKTQPLTSQLLTLPSSSSPMYELMNLQSLASVKQAHTRILKTVEGPESDWLLMNKLVQLYSEFGGFQSAAKVFFIGLQHEALSWTDLTDMFSAGKNPSKLLQVLGELHRMGVVFSARVFITALRVSSQVADLLLGLQMLTFVIKLGLDSDPYVKCALLDFHADFFGIESANELFEETSMKSSVLWNKVVTLNAQYGQWLEALKFFQKMQTLSIKADEVTIAKVLHACGRLQALKEGKALHGYAIRSNLSSALLVNNVLIAMYSNNASVELARRVFESIENRNLVSWNSMISGFALNGFLDDALELFDEMVLSGLQPDLVSWNCLLSGHSLQGSTEEVMNILRRMQAMDLKPNSSSITSVLRVVSDLGLLEFGRQIHGYVMRHGLASNVYVGTSLIDMYSKCCRLNDAWEVFVSMKNRNVFTWNSLISGFAHDGFLSEALELLKQMEREGVQPDLTTWNGLIAGYTKKGMSRQALVLIRQLKVIGIKPNVVSWTSVISGCCHNAHYEESLYYFREMQNDGVEPNSVTLASVLQACAALAFLKKGRELHCFALRKGIDCDAFVSTGLIDMYCKSGSLGTAQQVFKNITSKNLASWNVMIMGFAAHGKWKEAISLFDKMCDVGVKPDGISFTAVLSACRHSGLNNEGWKYFDSMRNVHNVIPTLEHYACMVDLLARGGYLDEAWDFIQEMPLEPDASVWGALLGACRNHRNVELAEIAAKHLFKLEPYNPANYLLMMSIYAYQNRWRDVEIMRGAMNAAAVKSRAGWSWIQIGQAVHVFNVEGKPHPEIGEIYFELYHLVSEMKILGYKPDTSCIVHNVDEKEKEKLLLSHTEKQAIMYGLIRTERNTMIRVITNTRVCNDCHLMAKFLSRMSSREILLRDGTRFHNFKDGNCSCNDYW</sequence>
<protein>
    <recommendedName>
        <fullName evidence="4">DYW domain-containing protein</fullName>
    </recommendedName>
</protein>
<organism evidence="5 6">
    <name type="scientific">Dioscorea zingiberensis</name>
    <dbReference type="NCBI Taxonomy" id="325984"/>
    <lineage>
        <taxon>Eukaryota</taxon>
        <taxon>Viridiplantae</taxon>
        <taxon>Streptophyta</taxon>
        <taxon>Embryophyta</taxon>
        <taxon>Tracheophyta</taxon>
        <taxon>Spermatophyta</taxon>
        <taxon>Magnoliopsida</taxon>
        <taxon>Liliopsida</taxon>
        <taxon>Dioscoreales</taxon>
        <taxon>Dioscoreaceae</taxon>
        <taxon>Dioscorea</taxon>
    </lineage>
</organism>
<dbReference type="OrthoDB" id="185373at2759"/>
<dbReference type="Gene3D" id="1.25.40.10">
    <property type="entry name" value="Tetratricopeptide repeat domain"/>
    <property type="match status" value="5"/>
</dbReference>
<evidence type="ECO:0000256" key="3">
    <source>
        <dbReference type="SAM" id="MobiDB-lite"/>
    </source>
</evidence>
<dbReference type="Pfam" id="PF14432">
    <property type="entry name" value="DYW_deaminase"/>
    <property type="match status" value="1"/>
</dbReference>
<evidence type="ECO:0000259" key="4">
    <source>
        <dbReference type="Pfam" id="PF14432"/>
    </source>
</evidence>
<dbReference type="GO" id="GO:0008270">
    <property type="term" value="F:zinc ion binding"/>
    <property type="evidence" value="ECO:0007669"/>
    <property type="project" value="InterPro"/>
</dbReference>
<dbReference type="Pfam" id="PF01535">
    <property type="entry name" value="PPR"/>
    <property type="match status" value="4"/>
</dbReference>
<dbReference type="NCBIfam" id="TIGR00756">
    <property type="entry name" value="PPR"/>
    <property type="match status" value="6"/>
</dbReference>
<dbReference type="FunFam" id="1.25.40.10:FF:001383">
    <property type="entry name" value="Pentatricopeptide repeat-containing protein mitochondrial"/>
    <property type="match status" value="1"/>
</dbReference>
<dbReference type="InterPro" id="IPR046960">
    <property type="entry name" value="PPR_At4g14850-like_plant"/>
</dbReference>
<gene>
    <name evidence="5" type="ORF">J5N97_004552</name>
</gene>
<keyword evidence="1" id="KW-0677">Repeat</keyword>
<name>A0A9D5D6G4_9LILI</name>
<feature type="repeat" description="PPR" evidence="2">
    <location>
        <begin position="459"/>
        <end position="493"/>
    </location>
</feature>